<dbReference type="InterPro" id="IPR036134">
    <property type="entry name" value="Crypto/Photolyase_FAD-like_sf"/>
</dbReference>
<dbReference type="GeneID" id="17263539"/>
<dbReference type="KEGG" id="ehx:EMIHUDRAFT_65967"/>
<evidence type="ECO:0000256" key="4">
    <source>
        <dbReference type="ARBA" id="ARBA00014046"/>
    </source>
</evidence>
<dbReference type="Gene3D" id="3.40.50.620">
    <property type="entry name" value="HUPs"/>
    <property type="match status" value="1"/>
</dbReference>
<evidence type="ECO:0000256" key="6">
    <source>
        <dbReference type="ARBA" id="ARBA00022763"/>
    </source>
</evidence>
<dbReference type="EC" id="4.1.99.3" evidence="3"/>
<dbReference type="InterPro" id="IPR032673">
    <property type="entry name" value="DNA_photolyase_2_CS"/>
</dbReference>
<dbReference type="GO" id="GO:0000719">
    <property type="term" value="P:photoreactive repair"/>
    <property type="evidence" value="ECO:0007669"/>
    <property type="project" value="TreeGrafter"/>
</dbReference>
<evidence type="ECO:0000256" key="5">
    <source>
        <dbReference type="ARBA" id="ARBA00022630"/>
    </source>
</evidence>
<protein>
    <recommendedName>
        <fullName evidence="4">Deoxyribodipyrimidine photo-lyase</fullName>
        <ecNumber evidence="3">4.1.99.3</ecNumber>
    </recommendedName>
    <alternativeName>
        <fullName evidence="11">DNA photolyase</fullName>
    </alternativeName>
</protein>
<keyword evidence="7" id="KW-0274">FAD</keyword>
<keyword evidence="8" id="KW-0238">DNA-binding</keyword>
<dbReference type="PROSITE" id="PS51645">
    <property type="entry name" value="PHR_CRY_ALPHA_BETA"/>
    <property type="match status" value="1"/>
</dbReference>
<dbReference type="PANTHER" id="PTHR10211:SF0">
    <property type="entry name" value="DEOXYRIBODIPYRIMIDINE PHOTO-LYASE"/>
    <property type="match status" value="1"/>
</dbReference>
<dbReference type="GO" id="GO:0003677">
    <property type="term" value="F:DNA binding"/>
    <property type="evidence" value="ECO:0007669"/>
    <property type="project" value="UniProtKB-KW"/>
</dbReference>
<reference evidence="16" key="1">
    <citation type="journal article" date="2013" name="Nature">
        <title>Pan genome of the phytoplankton Emiliania underpins its global distribution.</title>
        <authorList>
            <person name="Read B.A."/>
            <person name="Kegel J."/>
            <person name="Klute M.J."/>
            <person name="Kuo A."/>
            <person name="Lefebvre S.C."/>
            <person name="Maumus F."/>
            <person name="Mayer C."/>
            <person name="Miller J."/>
            <person name="Monier A."/>
            <person name="Salamov A."/>
            <person name="Young J."/>
            <person name="Aguilar M."/>
            <person name="Claverie J.M."/>
            <person name="Frickenhaus S."/>
            <person name="Gonzalez K."/>
            <person name="Herman E.K."/>
            <person name="Lin Y.C."/>
            <person name="Napier J."/>
            <person name="Ogata H."/>
            <person name="Sarno A.F."/>
            <person name="Shmutz J."/>
            <person name="Schroeder D."/>
            <person name="de Vargas C."/>
            <person name="Verret F."/>
            <person name="von Dassow P."/>
            <person name="Valentin K."/>
            <person name="Van de Peer Y."/>
            <person name="Wheeler G."/>
            <person name="Dacks J.B."/>
            <person name="Delwiche C.F."/>
            <person name="Dyhrman S.T."/>
            <person name="Glockner G."/>
            <person name="John U."/>
            <person name="Richards T."/>
            <person name="Worden A.Z."/>
            <person name="Zhang X."/>
            <person name="Grigoriev I.V."/>
            <person name="Allen A.E."/>
            <person name="Bidle K."/>
            <person name="Borodovsky M."/>
            <person name="Bowler C."/>
            <person name="Brownlee C."/>
            <person name="Cock J.M."/>
            <person name="Elias M."/>
            <person name="Gladyshev V.N."/>
            <person name="Groth M."/>
            <person name="Guda C."/>
            <person name="Hadaegh A."/>
            <person name="Iglesias-Rodriguez M.D."/>
            <person name="Jenkins J."/>
            <person name="Jones B.M."/>
            <person name="Lawson T."/>
            <person name="Leese F."/>
            <person name="Lindquist E."/>
            <person name="Lobanov A."/>
            <person name="Lomsadze A."/>
            <person name="Malik S.B."/>
            <person name="Marsh M.E."/>
            <person name="Mackinder L."/>
            <person name="Mock T."/>
            <person name="Mueller-Roeber B."/>
            <person name="Pagarete A."/>
            <person name="Parker M."/>
            <person name="Probert I."/>
            <person name="Quesneville H."/>
            <person name="Raines C."/>
            <person name="Rensing S.A."/>
            <person name="Riano-Pachon D.M."/>
            <person name="Richier S."/>
            <person name="Rokitta S."/>
            <person name="Shiraiwa Y."/>
            <person name="Soanes D.M."/>
            <person name="van der Giezen M."/>
            <person name="Wahlund T.M."/>
            <person name="Williams B."/>
            <person name="Wilson W."/>
            <person name="Wolfe G."/>
            <person name="Wurch L.L."/>
        </authorList>
    </citation>
    <scope>NUCLEOTIDE SEQUENCE</scope>
</reference>
<feature type="region of interest" description="Disordered" evidence="13">
    <location>
        <begin position="455"/>
        <end position="509"/>
    </location>
</feature>
<dbReference type="InterPro" id="IPR052219">
    <property type="entry name" value="Photolyase_Class-2"/>
</dbReference>
<dbReference type="FunFam" id="3.40.50.620:FF:000110">
    <property type="entry name" value="Deoxyribodipyrimidine photolyase"/>
    <property type="match status" value="1"/>
</dbReference>
<dbReference type="InterPro" id="IPR014729">
    <property type="entry name" value="Rossmann-like_a/b/a_fold"/>
</dbReference>
<keyword evidence="9" id="KW-0234">DNA repair</keyword>
<comment type="cofactor">
    <cofactor evidence="1">
        <name>FAD</name>
        <dbReference type="ChEBI" id="CHEBI:57692"/>
    </cofactor>
</comment>
<dbReference type="PROSITE" id="PS01083">
    <property type="entry name" value="DNA_PHOTOLYASES_2_1"/>
    <property type="match status" value="1"/>
</dbReference>
<dbReference type="PANTHER" id="PTHR10211">
    <property type="entry name" value="DEOXYRIBODIPYRIMIDINE PHOTOLYASE"/>
    <property type="match status" value="1"/>
</dbReference>
<dbReference type="STRING" id="2903.R1BP27"/>
<evidence type="ECO:0000256" key="9">
    <source>
        <dbReference type="ARBA" id="ARBA00023204"/>
    </source>
</evidence>
<dbReference type="EnsemblProtists" id="EOD11422">
    <property type="protein sequence ID" value="EOD11422"/>
    <property type="gene ID" value="EMIHUDRAFT_67418"/>
</dbReference>
<dbReference type="InterPro" id="IPR006050">
    <property type="entry name" value="DNA_photolyase_N"/>
</dbReference>
<dbReference type="GeneID" id="17257503"/>
<dbReference type="FunFam" id="1.25.40.80:FF:000004">
    <property type="entry name" value="Deoxyribodipyrimidine photolyase"/>
    <property type="match status" value="1"/>
</dbReference>
<comment type="similarity">
    <text evidence="2">Belongs to the DNA photolyase class-2 family.</text>
</comment>
<dbReference type="OMA" id="IHNYLRM"/>
<keyword evidence="5" id="KW-0285">Flavoprotein</keyword>
<dbReference type="PROSITE" id="PS01084">
    <property type="entry name" value="DNA_PHOTOLYASES_2_2"/>
    <property type="match status" value="1"/>
</dbReference>
<comment type="catalytic activity">
    <reaction evidence="12">
        <text>cyclobutadipyrimidine (in DNA) = 2 pyrimidine residues (in DNA).</text>
        <dbReference type="EC" id="4.1.99.3"/>
    </reaction>
</comment>
<dbReference type="AlphaFoldDB" id="A0A0D3IJI7"/>
<name>A0A0D3IJI7_EMIH1</name>
<dbReference type="Gene3D" id="1.25.40.80">
    <property type="match status" value="1"/>
</dbReference>
<evidence type="ECO:0000256" key="13">
    <source>
        <dbReference type="SAM" id="MobiDB-lite"/>
    </source>
</evidence>
<dbReference type="RefSeq" id="XP_005763851.1">
    <property type="nucleotide sequence ID" value="XM_005763794.1"/>
</dbReference>
<dbReference type="InterPro" id="IPR036155">
    <property type="entry name" value="Crypto/Photolyase_N_sf"/>
</dbReference>
<organism evidence="15 16">
    <name type="scientific">Emiliania huxleyi (strain CCMP1516)</name>
    <dbReference type="NCBI Taxonomy" id="280463"/>
    <lineage>
        <taxon>Eukaryota</taxon>
        <taxon>Haptista</taxon>
        <taxon>Haptophyta</taxon>
        <taxon>Prymnesiophyceae</taxon>
        <taxon>Isochrysidales</taxon>
        <taxon>Noelaerhabdaceae</taxon>
        <taxon>Emiliania</taxon>
    </lineage>
</organism>
<dbReference type="InterPro" id="IPR008148">
    <property type="entry name" value="DNA_photolyase_2"/>
</dbReference>
<proteinExistence type="inferred from homology"/>
<dbReference type="KEGG" id="ehx:EMIHUDRAFT_67418"/>
<evidence type="ECO:0000256" key="1">
    <source>
        <dbReference type="ARBA" id="ARBA00001974"/>
    </source>
</evidence>
<dbReference type="FunFam" id="1.10.579.10:FF:000002">
    <property type="entry name" value="Deoxyribodipyrimidine photolyase"/>
    <property type="match status" value="1"/>
</dbReference>
<dbReference type="PaxDb" id="2903-EOD11422"/>
<evidence type="ECO:0000256" key="3">
    <source>
        <dbReference type="ARBA" id="ARBA00013149"/>
    </source>
</evidence>
<feature type="compositionally biased region" description="Basic residues" evidence="13">
    <location>
        <begin position="499"/>
        <end position="509"/>
    </location>
</feature>
<keyword evidence="6" id="KW-0227">DNA damage</keyword>
<reference evidence="15" key="2">
    <citation type="submission" date="2024-10" db="UniProtKB">
        <authorList>
            <consortium name="EnsemblProtists"/>
        </authorList>
    </citation>
    <scope>IDENTIFICATION</scope>
</reference>
<dbReference type="SUPFAM" id="SSF52425">
    <property type="entry name" value="Cryptochrome/photolyase, N-terminal domain"/>
    <property type="match status" value="1"/>
</dbReference>
<dbReference type="NCBIfam" id="TIGR00591">
    <property type="entry name" value="phr2"/>
    <property type="match status" value="1"/>
</dbReference>
<dbReference type="RefSeq" id="XP_005769818.1">
    <property type="nucleotide sequence ID" value="XM_005769761.1"/>
</dbReference>
<sequence length="509" mass="55015">GGIVYWMGRDQRVQDNWALLHAAELAEAHSLPLSVVFCLPPPAAGSPSTGPGSTLREYGFMLKGLREVSTELAALRVPFCLLHGGSPPELLSQFCAQHEVAVVVADYSPLREPRGWKEALIAARPATPVLEVDAHNVVPVWVASDKREVGARTIRKKITEKLPQWLVDIPALPPRAAADPQPPAGLAAAAAAMDWVALEAGLQLDRAVAETSPTHPSGAAAALAAVDAFCDERLKLFADKRNDPNIAACSDLSPYLHFGQLSAQRMALCVKQHAKARSDSVASFLEESIVRRELSDNFCHYEPAYDSLDGAAGWARESLELHASDKREHVYSLEQLEGAQTHEDLWNAAQRQLAARGKMHGFMRMYWAKKILEWTASPAEALRIGLYLNDKYSIDGRDPNGYVGVGWSVMGVHDMGWAERAVFGKIRYMNYNGCKRKFDVKQYVAEWSGKKAAAGSTSAGAKSASAGRAKAGGKAMKQTTLGGGSTAAADDEPRAKAPPPKKPKLAIPI</sequence>
<dbReference type="GO" id="GO:0003904">
    <property type="term" value="F:deoxyribodipyrimidine photo-lyase activity"/>
    <property type="evidence" value="ECO:0007669"/>
    <property type="project" value="UniProtKB-EC"/>
</dbReference>
<keyword evidence="16" id="KW-1185">Reference proteome</keyword>
<evidence type="ECO:0000256" key="8">
    <source>
        <dbReference type="ARBA" id="ARBA00023125"/>
    </source>
</evidence>
<dbReference type="Proteomes" id="UP000013827">
    <property type="component" value="Unassembled WGS sequence"/>
</dbReference>
<accession>A0A0D3IJI7</accession>
<evidence type="ECO:0000313" key="15">
    <source>
        <dbReference type="EnsemblProtists" id="EOD11422"/>
    </source>
</evidence>
<evidence type="ECO:0000256" key="10">
    <source>
        <dbReference type="ARBA" id="ARBA00023239"/>
    </source>
</evidence>
<feature type="compositionally biased region" description="Low complexity" evidence="13">
    <location>
        <begin position="455"/>
        <end position="475"/>
    </location>
</feature>
<dbReference type="eggNOG" id="KOG0133">
    <property type="taxonomic scope" value="Eukaryota"/>
</dbReference>
<dbReference type="Pfam" id="PF00875">
    <property type="entry name" value="DNA_photolyase"/>
    <property type="match status" value="1"/>
</dbReference>
<evidence type="ECO:0000313" key="16">
    <source>
        <dbReference type="Proteomes" id="UP000013827"/>
    </source>
</evidence>
<feature type="domain" description="Photolyase/cryptochrome alpha/beta" evidence="14">
    <location>
        <begin position="1"/>
        <end position="140"/>
    </location>
</feature>
<evidence type="ECO:0000256" key="7">
    <source>
        <dbReference type="ARBA" id="ARBA00022827"/>
    </source>
</evidence>
<keyword evidence="10" id="KW-0456">Lyase</keyword>
<dbReference type="SUPFAM" id="SSF48173">
    <property type="entry name" value="Cryptochrome/photolyase FAD-binding domain"/>
    <property type="match status" value="1"/>
</dbReference>
<evidence type="ECO:0000256" key="11">
    <source>
        <dbReference type="ARBA" id="ARBA00031671"/>
    </source>
</evidence>
<evidence type="ECO:0000259" key="14">
    <source>
        <dbReference type="PROSITE" id="PS51645"/>
    </source>
</evidence>
<dbReference type="Gene3D" id="1.10.579.10">
    <property type="entry name" value="DNA Cyclobutane Dipyrimidine Photolyase, subunit A, domain 3"/>
    <property type="match status" value="1"/>
</dbReference>
<dbReference type="GO" id="GO:0009650">
    <property type="term" value="P:UV protection"/>
    <property type="evidence" value="ECO:0007669"/>
    <property type="project" value="UniProtKB-ARBA"/>
</dbReference>
<dbReference type="EnsemblProtists" id="EOD17389">
    <property type="protein sequence ID" value="EOD17389"/>
    <property type="gene ID" value="EMIHUDRAFT_65967"/>
</dbReference>
<evidence type="ECO:0000256" key="12">
    <source>
        <dbReference type="ARBA" id="ARBA00033999"/>
    </source>
</evidence>
<evidence type="ECO:0000256" key="2">
    <source>
        <dbReference type="ARBA" id="ARBA00006409"/>
    </source>
</evidence>
<dbReference type="HOGENOM" id="CLU_026342_2_1_1"/>